<protein>
    <recommendedName>
        <fullName evidence="1">Peptidase M20 domain-containing protein 2</fullName>
    </recommendedName>
</protein>
<evidence type="ECO:0000256" key="1">
    <source>
        <dbReference type="PIRNR" id="PIRNR037226"/>
    </source>
</evidence>
<dbReference type="FunFam" id="3.30.70.360:FF:000004">
    <property type="entry name" value="Peptidase M20 domain-containing protein 2"/>
    <property type="match status" value="1"/>
</dbReference>
<dbReference type="Proteomes" id="UP001256711">
    <property type="component" value="Unassembled WGS sequence"/>
</dbReference>
<dbReference type="EMBL" id="JARQBJ010000001">
    <property type="protein sequence ID" value="MDT2808940.1"/>
    <property type="molecule type" value="Genomic_DNA"/>
</dbReference>
<dbReference type="InterPro" id="IPR036264">
    <property type="entry name" value="Bact_exopeptidase_dim_dom"/>
</dbReference>
<dbReference type="InterPro" id="IPR002933">
    <property type="entry name" value="Peptidase_M20"/>
</dbReference>
<dbReference type="GO" id="GO:0071713">
    <property type="term" value="F:para-aminobenzoyl-glutamate hydrolase activity"/>
    <property type="evidence" value="ECO:0007669"/>
    <property type="project" value="TreeGrafter"/>
</dbReference>
<comment type="similarity">
    <text evidence="1">Belongs to the peptidase M20A family.</text>
</comment>
<dbReference type="Pfam" id="PF07687">
    <property type="entry name" value="M20_dimer"/>
    <property type="match status" value="1"/>
</dbReference>
<reference evidence="4" key="1">
    <citation type="submission" date="2023-03" db="EMBL/GenBank/DDBJ databases">
        <authorList>
            <person name="Shen W."/>
            <person name="Cai J."/>
        </authorList>
    </citation>
    <scope>NUCLEOTIDE SEQUENCE</scope>
    <source>
        <strain evidence="4">B226-2</strain>
    </source>
</reference>
<dbReference type="InterPro" id="IPR052030">
    <property type="entry name" value="Peptidase_M20/M20A_hydrolases"/>
</dbReference>
<accession>A0AAW8TS47</accession>
<dbReference type="PANTHER" id="PTHR30575">
    <property type="entry name" value="PEPTIDASE M20"/>
    <property type="match status" value="1"/>
</dbReference>
<dbReference type="RefSeq" id="WP_311834798.1">
    <property type="nucleotide sequence ID" value="NZ_JARQBJ010000001.1"/>
</dbReference>
<feature type="compositionally biased region" description="Polar residues" evidence="2">
    <location>
        <begin position="331"/>
        <end position="340"/>
    </location>
</feature>
<evidence type="ECO:0000256" key="2">
    <source>
        <dbReference type="SAM" id="MobiDB-lite"/>
    </source>
</evidence>
<dbReference type="Gene3D" id="3.30.70.360">
    <property type="match status" value="1"/>
</dbReference>
<evidence type="ECO:0000259" key="3">
    <source>
        <dbReference type="Pfam" id="PF07687"/>
    </source>
</evidence>
<dbReference type="GO" id="GO:0046657">
    <property type="term" value="P:folic acid catabolic process"/>
    <property type="evidence" value="ECO:0007669"/>
    <property type="project" value="TreeGrafter"/>
</dbReference>
<dbReference type="InterPro" id="IPR017439">
    <property type="entry name" value="Amidohydrolase"/>
</dbReference>
<comment type="caution">
    <text evidence="4">The sequence shown here is derived from an EMBL/GenBank/DDBJ whole genome shotgun (WGS) entry which is preliminary data.</text>
</comment>
<evidence type="ECO:0000313" key="5">
    <source>
        <dbReference type="Proteomes" id="UP001256711"/>
    </source>
</evidence>
<organism evidence="4 5">
    <name type="scientific">Enterococcus asini</name>
    <dbReference type="NCBI Taxonomy" id="57732"/>
    <lineage>
        <taxon>Bacteria</taxon>
        <taxon>Bacillati</taxon>
        <taxon>Bacillota</taxon>
        <taxon>Bacilli</taxon>
        <taxon>Lactobacillales</taxon>
        <taxon>Enterococcaceae</taxon>
        <taxon>Enterococcus</taxon>
    </lineage>
</organism>
<name>A0AAW8TS47_9ENTE</name>
<evidence type="ECO:0000313" key="4">
    <source>
        <dbReference type="EMBL" id="MDT2808940.1"/>
    </source>
</evidence>
<dbReference type="PIRSF" id="PIRSF037226">
    <property type="entry name" value="Amidohydrolase_ACY1L2_prd"/>
    <property type="match status" value="1"/>
</dbReference>
<dbReference type="InterPro" id="IPR011650">
    <property type="entry name" value="Peptidase_M20_dimer"/>
</dbReference>
<dbReference type="Gene3D" id="3.40.630.10">
    <property type="entry name" value="Zn peptidases"/>
    <property type="match status" value="1"/>
</dbReference>
<dbReference type="AlphaFoldDB" id="A0AAW8TS47"/>
<feature type="region of interest" description="Disordered" evidence="2">
    <location>
        <begin position="321"/>
        <end position="340"/>
    </location>
</feature>
<dbReference type="PANTHER" id="PTHR30575:SF0">
    <property type="entry name" value="XAA-ARG DIPEPTIDASE"/>
    <property type="match status" value="1"/>
</dbReference>
<dbReference type="InterPro" id="IPR017144">
    <property type="entry name" value="Xaa-Arg_dipeptidase"/>
</dbReference>
<dbReference type="CDD" id="cd03887">
    <property type="entry name" value="M20_Acy1L2"/>
    <property type="match status" value="1"/>
</dbReference>
<dbReference type="SUPFAM" id="SSF55031">
    <property type="entry name" value="Bacterial exopeptidase dimerisation domain"/>
    <property type="match status" value="1"/>
</dbReference>
<dbReference type="NCBIfam" id="TIGR01891">
    <property type="entry name" value="amidohydrolases"/>
    <property type="match status" value="1"/>
</dbReference>
<dbReference type="SUPFAM" id="SSF53187">
    <property type="entry name" value="Zn-dependent exopeptidases"/>
    <property type="match status" value="1"/>
</dbReference>
<dbReference type="GO" id="GO:0016805">
    <property type="term" value="F:dipeptidase activity"/>
    <property type="evidence" value="ECO:0007669"/>
    <property type="project" value="InterPro"/>
</dbReference>
<sequence>MTTTTTNPLTTKTTNTPAQTAIIKEFIAKRLPEYQALALDIHEHPEVSNYEFYSSGALVTQLEKEGFTVAQDVAGHRTGFDARYQGKKPGPTLAFLAEFDALPGIGHACGHNLFGTYSVLAASALKELIDEVGGELRVYGTPGEEGGENGSAKGSFVKHGYFTDVDAALCIHPGYRYQKTSASLANDPVDIKFYGVASHAAGAPEAGISALEALLQVFNGINGLRLSLPKDVNIHGIITDGGQAANVIPEFASARFYLRAANRKTLDQVYEKVENIVKGAALATGATYEFGLFQNAVDDVIVTPLFDEVFFRHAEEAGVPEAEIQERDSSSKGSSDVGNVSQVIPTIQPTVSIADEYIAGHSEEFKAAARSTKGLSSIGIAAELLATTALDLLQDPELLAAIKEEHQKQVAKGN</sequence>
<feature type="domain" description="Peptidase M20 dimerisation" evidence="3">
    <location>
        <begin position="190"/>
        <end position="281"/>
    </location>
</feature>
<proteinExistence type="inferred from homology"/>
<dbReference type="GO" id="GO:0005737">
    <property type="term" value="C:cytoplasm"/>
    <property type="evidence" value="ECO:0007669"/>
    <property type="project" value="TreeGrafter"/>
</dbReference>
<dbReference type="Pfam" id="PF01546">
    <property type="entry name" value="Peptidase_M20"/>
    <property type="match status" value="1"/>
</dbReference>
<gene>
    <name evidence="4" type="ORF">P7H43_00295</name>
</gene>